<evidence type="ECO:0000313" key="2">
    <source>
        <dbReference type="EMBL" id="KAF2210368.1"/>
    </source>
</evidence>
<dbReference type="EMBL" id="ML992681">
    <property type="protein sequence ID" value="KAF2210368.1"/>
    <property type="molecule type" value="Genomic_DNA"/>
</dbReference>
<proteinExistence type="predicted"/>
<feature type="compositionally biased region" description="Basic residues" evidence="1">
    <location>
        <begin position="428"/>
        <end position="442"/>
    </location>
</feature>
<accession>A0A6A6FAN9</accession>
<sequence>MAWFSEEHNAMLEQRLRLLPGAALKIYQTNDNLANAARELTSALLDRINFPPPDMPPATIDVLVAYFGHLLRKPMGLFYDESNMLRVFQRKAAKYEAVVGPVVGRERKELFKELQEEAEAVVSHLHPEPRVIINGASYAAWFTPEHYEWLELLTGYPASNFEKFLSTAVTTIARAAEAIFQVPSEPTITSRARFGDDDYPRNYGNSSGSGGRRSHRYPEYPSSLLPNAGNRPPRSGGYSGSRSGTAPSPAQEPWAVPPPYACGGPSGNGTRYPGPYARGLVGDAARRNQQAYGGSSRYPSPARDEAPRRPDSPNGYERPRRYELRDPGVGPGSIYPSHPVRRAREYRPNGLGGISPPRVSRSSGLSRQGAVRRPGRGLGGETNHGSGSGRRPVISRGLVSPPRSLAGRIERVSPTSLNSYGGISPSRSSRRRRRDSRERRYRFVPSAYH</sequence>
<evidence type="ECO:0000256" key="1">
    <source>
        <dbReference type="SAM" id="MobiDB-lite"/>
    </source>
</evidence>
<protein>
    <submittedName>
        <fullName evidence="2">Uncharacterized protein</fullName>
    </submittedName>
</protein>
<dbReference type="OrthoDB" id="3645776at2759"/>
<feature type="compositionally biased region" description="Basic and acidic residues" evidence="1">
    <location>
        <begin position="302"/>
        <end position="326"/>
    </location>
</feature>
<evidence type="ECO:0000313" key="3">
    <source>
        <dbReference type="Proteomes" id="UP000799539"/>
    </source>
</evidence>
<gene>
    <name evidence="2" type="ORF">CERZMDRAFT_86104</name>
</gene>
<feature type="region of interest" description="Disordered" evidence="1">
    <location>
        <begin position="189"/>
        <end position="267"/>
    </location>
</feature>
<keyword evidence="3" id="KW-1185">Reference proteome</keyword>
<feature type="compositionally biased region" description="Low complexity" evidence="1">
    <location>
        <begin position="231"/>
        <end position="244"/>
    </location>
</feature>
<feature type="compositionally biased region" description="Gly residues" evidence="1">
    <location>
        <begin position="376"/>
        <end position="388"/>
    </location>
</feature>
<organism evidence="2 3">
    <name type="scientific">Cercospora zeae-maydis SCOH1-5</name>
    <dbReference type="NCBI Taxonomy" id="717836"/>
    <lineage>
        <taxon>Eukaryota</taxon>
        <taxon>Fungi</taxon>
        <taxon>Dikarya</taxon>
        <taxon>Ascomycota</taxon>
        <taxon>Pezizomycotina</taxon>
        <taxon>Dothideomycetes</taxon>
        <taxon>Dothideomycetidae</taxon>
        <taxon>Mycosphaerellales</taxon>
        <taxon>Mycosphaerellaceae</taxon>
        <taxon>Cercospora</taxon>
    </lineage>
</organism>
<feature type="region of interest" description="Disordered" evidence="1">
    <location>
        <begin position="289"/>
        <end position="449"/>
    </location>
</feature>
<reference evidence="2" key="1">
    <citation type="journal article" date="2020" name="Stud. Mycol.">
        <title>101 Dothideomycetes genomes: a test case for predicting lifestyles and emergence of pathogens.</title>
        <authorList>
            <person name="Haridas S."/>
            <person name="Albert R."/>
            <person name="Binder M."/>
            <person name="Bloem J."/>
            <person name="Labutti K."/>
            <person name="Salamov A."/>
            <person name="Andreopoulos B."/>
            <person name="Baker S."/>
            <person name="Barry K."/>
            <person name="Bills G."/>
            <person name="Bluhm B."/>
            <person name="Cannon C."/>
            <person name="Castanera R."/>
            <person name="Culley D."/>
            <person name="Daum C."/>
            <person name="Ezra D."/>
            <person name="Gonzalez J."/>
            <person name="Henrissat B."/>
            <person name="Kuo A."/>
            <person name="Liang C."/>
            <person name="Lipzen A."/>
            <person name="Lutzoni F."/>
            <person name="Magnuson J."/>
            <person name="Mondo S."/>
            <person name="Nolan M."/>
            <person name="Ohm R."/>
            <person name="Pangilinan J."/>
            <person name="Park H.-J."/>
            <person name="Ramirez L."/>
            <person name="Alfaro M."/>
            <person name="Sun H."/>
            <person name="Tritt A."/>
            <person name="Yoshinaga Y."/>
            <person name="Zwiers L.-H."/>
            <person name="Turgeon B."/>
            <person name="Goodwin S."/>
            <person name="Spatafora J."/>
            <person name="Crous P."/>
            <person name="Grigoriev I."/>
        </authorList>
    </citation>
    <scope>NUCLEOTIDE SEQUENCE</scope>
    <source>
        <strain evidence="2">SCOH1-5</strain>
    </source>
</reference>
<name>A0A6A6FAN9_9PEZI</name>
<dbReference type="AlphaFoldDB" id="A0A6A6FAN9"/>
<dbReference type="Proteomes" id="UP000799539">
    <property type="component" value="Unassembled WGS sequence"/>
</dbReference>